<dbReference type="Gramene" id="AET1Gv20816700.27">
    <property type="protein sequence ID" value="AET1Gv20816700.27"/>
    <property type="gene ID" value="AET1Gv20816700"/>
</dbReference>
<accession>A0A452ZKR4</accession>
<reference evidence="2" key="1">
    <citation type="journal article" date="2014" name="Science">
        <title>Ancient hybridizations among the ancestral genomes of bread wheat.</title>
        <authorList>
            <consortium name="International Wheat Genome Sequencing Consortium,"/>
            <person name="Marcussen T."/>
            <person name="Sandve S.R."/>
            <person name="Heier L."/>
            <person name="Spannagl M."/>
            <person name="Pfeifer M."/>
            <person name="Jakobsen K.S."/>
            <person name="Wulff B.B."/>
            <person name="Steuernagel B."/>
            <person name="Mayer K.F."/>
            <person name="Olsen O.A."/>
        </authorList>
    </citation>
    <scope>NUCLEOTIDE SEQUENCE [LARGE SCALE GENOMIC DNA]</scope>
    <source>
        <strain evidence="2">cv. AL8/78</strain>
    </source>
</reference>
<sequence length="74" mass="8712">MGNQVLYGAICSLVVVNYLCHRPQQKKNYSSSDHYDILFEHYMNTCRLEPGYDRAWSQNKIKSMTVVESLQPRR</sequence>
<dbReference type="AlphaFoldDB" id="A0A452ZKR4"/>
<protein>
    <submittedName>
        <fullName evidence="1">Uncharacterized protein</fullName>
    </submittedName>
</protein>
<keyword evidence="2" id="KW-1185">Reference proteome</keyword>
<reference evidence="1" key="5">
    <citation type="journal article" date="2021" name="G3 (Bethesda)">
        <title>Aegilops tauschii genome assembly Aet v5.0 features greater sequence contiguity and improved annotation.</title>
        <authorList>
            <person name="Wang L."/>
            <person name="Zhu T."/>
            <person name="Rodriguez J.C."/>
            <person name="Deal K.R."/>
            <person name="Dubcovsky J."/>
            <person name="McGuire P.E."/>
            <person name="Lux T."/>
            <person name="Spannagl M."/>
            <person name="Mayer K.F.X."/>
            <person name="Baldrich P."/>
            <person name="Meyers B.C."/>
            <person name="Huo N."/>
            <person name="Gu Y.Q."/>
            <person name="Zhou H."/>
            <person name="Devos K.M."/>
            <person name="Bennetzen J.L."/>
            <person name="Unver T."/>
            <person name="Budak H."/>
            <person name="Gulick P.J."/>
            <person name="Galiba G."/>
            <person name="Kalapos B."/>
            <person name="Nelson D.R."/>
            <person name="Li P."/>
            <person name="You F.M."/>
            <person name="Luo M.C."/>
            <person name="Dvorak J."/>
        </authorList>
    </citation>
    <scope>NUCLEOTIDE SEQUENCE [LARGE SCALE GENOMIC DNA]</scope>
    <source>
        <strain evidence="1">cv. AL8/78</strain>
    </source>
</reference>
<evidence type="ECO:0000313" key="2">
    <source>
        <dbReference type="Proteomes" id="UP000015105"/>
    </source>
</evidence>
<reference evidence="1" key="4">
    <citation type="submission" date="2019-03" db="UniProtKB">
        <authorList>
            <consortium name="EnsemblPlants"/>
        </authorList>
    </citation>
    <scope>IDENTIFICATION</scope>
</reference>
<reference evidence="2" key="2">
    <citation type="journal article" date="2017" name="Nat. Plants">
        <title>The Aegilops tauschii genome reveals multiple impacts of transposons.</title>
        <authorList>
            <person name="Zhao G."/>
            <person name="Zou C."/>
            <person name="Li K."/>
            <person name="Wang K."/>
            <person name="Li T."/>
            <person name="Gao L."/>
            <person name="Zhang X."/>
            <person name="Wang H."/>
            <person name="Yang Z."/>
            <person name="Liu X."/>
            <person name="Jiang W."/>
            <person name="Mao L."/>
            <person name="Kong X."/>
            <person name="Jiao Y."/>
            <person name="Jia J."/>
        </authorList>
    </citation>
    <scope>NUCLEOTIDE SEQUENCE [LARGE SCALE GENOMIC DNA]</scope>
    <source>
        <strain evidence="2">cv. AL8/78</strain>
    </source>
</reference>
<dbReference type="Proteomes" id="UP000015105">
    <property type="component" value="Chromosome 1D"/>
</dbReference>
<proteinExistence type="predicted"/>
<reference evidence="1" key="3">
    <citation type="journal article" date="2017" name="Nature">
        <title>Genome sequence of the progenitor of the wheat D genome Aegilops tauschii.</title>
        <authorList>
            <person name="Luo M.C."/>
            <person name="Gu Y.Q."/>
            <person name="Puiu D."/>
            <person name="Wang H."/>
            <person name="Twardziok S.O."/>
            <person name="Deal K.R."/>
            <person name="Huo N."/>
            <person name="Zhu T."/>
            <person name="Wang L."/>
            <person name="Wang Y."/>
            <person name="McGuire P.E."/>
            <person name="Liu S."/>
            <person name="Long H."/>
            <person name="Ramasamy R.K."/>
            <person name="Rodriguez J.C."/>
            <person name="Van S.L."/>
            <person name="Yuan L."/>
            <person name="Wang Z."/>
            <person name="Xia Z."/>
            <person name="Xiao L."/>
            <person name="Anderson O.D."/>
            <person name="Ouyang S."/>
            <person name="Liang Y."/>
            <person name="Zimin A.V."/>
            <person name="Pertea G."/>
            <person name="Qi P."/>
            <person name="Bennetzen J.L."/>
            <person name="Dai X."/>
            <person name="Dawson M.W."/>
            <person name="Muller H.G."/>
            <person name="Kugler K."/>
            <person name="Rivarola-Duarte L."/>
            <person name="Spannagl M."/>
            <person name="Mayer K.F.X."/>
            <person name="Lu F.H."/>
            <person name="Bevan M.W."/>
            <person name="Leroy P."/>
            <person name="Li P."/>
            <person name="You F.M."/>
            <person name="Sun Q."/>
            <person name="Liu Z."/>
            <person name="Lyons E."/>
            <person name="Wicker T."/>
            <person name="Salzberg S.L."/>
            <person name="Devos K.M."/>
            <person name="Dvorak J."/>
        </authorList>
    </citation>
    <scope>NUCLEOTIDE SEQUENCE [LARGE SCALE GENOMIC DNA]</scope>
    <source>
        <strain evidence="1">cv. AL8/78</strain>
    </source>
</reference>
<dbReference type="EnsemblPlants" id="AET1Gv20816700.27">
    <property type="protein sequence ID" value="AET1Gv20816700.27"/>
    <property type="gene ID" value="AET1Gv20816700"/>
</dbReference>
<organism evidence="1 2">
    <name type="scientific">Aegilops tauschii subsp. strangulata</name>
    <name type="common">Goatgrass</name>
    <dbReference type="NCBI Taxonomy" id="200361"/>
    <lineage>
        <taxon>Eukaryota</taxon>
        <taxon>Viridiplantae</taxon>
        <taxon>Streptophyta</taxon>
        <taxon>Embryophyta</taxon>
        <taxon>Tracheophyta</taxon>
        <taxon>Spermatophyta</taxon>
        <taxon>Magnoliopsida</taxon>
        <taxon>Liliopsida</taxon>
        <taxon>Poales</taxon>
        <taxon>Poaceae</taxon>
        <taxon>BOP clade</taxon>
        <taxon>Pooideae</taxon>
        <taxon>Triticodae</taxon>
        <taxon>Triticeae</taxon>
        <taxon>Triticinae</taxon>
        <taxon>Aegilops</taxon>
    </lineage>
</organism>
<name>A0A452ZKR4_AEGTS</name>
<evidence type="ECO:0000313" key="1">
    <source>
        <dbReference type="EnsemblPlants" id="AET1Gv20816700.27"/>
    </source>
</evidence>